<dbReference type="Proteomes" id="UP000242474">
    <property type="component" value="Unassembled WGS sequence"/>
</dbReference>
<reference evidence="2 3" key="1">
    <citation type="journal article" date="2015" name="Genome Biol. Evol.">
        <title>Phylogenomic analyses indicate that early fungi evolved digesting cell walls of algal ancestors of land plants.</title>
        <authorList>
            <person name="Chang Y."/>
            <person name="Wang S."/>
            <person name="Sekimoto S."/>
            <person name="Aerts A.L."/>
            <person name="Choi C."/>
            <person name="Clum A."/>
            <person name="LaButti K.M."/>
            <person name="Lindquist E.A."/>
            <person name="Yee Ngan C."/>
            <person name="Ohm R.A."/>
            <person name="Salamov A.A."/>
            <person name="Grigoriev I.V."/>
            <person name="Spatafora J.W."/>
            <person name="Berbee M.L."/>
        </authorList>
    </citation>
    <scope>NUCLEOTIDE SEQUENCE [LARGE SCALE GENOMIC DNA]</scope>
    <source>
        <strain evidence="2 3">NRRL 1564</strain>
    </source>
</reference>
<evidence type="ECO:0000313" key="2">
    <source>
        <dbReference type="EMBL" id="PIA13852.1"/>
    </source>
</evidence>
<keyword evidence="3" id="KW-1185">Reference proteome</keyword>
<dbReference type="EMBL" id="KZ303525">
    <property type="protein sequence ID" value="PIA13852.1"/>
    <property type="molecule type" value="Genomic_DNA"/>
</dbReference>
<feature type="compositionally biased region" description="Basic and acidic residues" evidence="1">
    <location>
        <begin position="17"/>
        <end position="47"/>
    </location>
</feature>
<evidence type="ECO:0000313" key="3">
    <source>
        <dbReference type="Proteomes" id="UP000242474"/>
    </source>
</evidence>
<sequence length="81" mass="9083">MMLSQISTSAGLTQNTTHEDPSENKDNQYSKEKPDDDASNPKEHVETPFEGDAEICAICGIKVVNRKQLWEHINSCDYLGE</sequence>
<dbReference type="AlphaFoldDB" id="A0A2G5B4C5"/>
<gene>
    <name evidence="2" type="ORF">COEREDRAFT_83144</name>
</gene>
<name>A0A2G5B4C5_COERN</name>
<accession>A0A2G5B4C5</accession>
<proteinExistence type="predicted"/>
<feature type="compositionally biased region" description="Polar residues" evidence="1">
    <location>
        <begin position="1"/>
        <end position="16"/>
    </location>
</feature>
<protein>
    <submittedName>
        <fullName evidence="2">Uncharacterized protein</fullName>
    </submittedName>
</protein>
<organism evidence="2 3">
    <name type="scientific">Coemansia reversa (strain ATCC 12441 / NRRL 1564)</name>
    <dbReference type="NCBI Taxonomy" id="763665"/>
    <lineage>
        <taxon>Eukaryota</taxon>
        <taxon>Fungi</taxon>
        <taxon>Fungi incertae sedis</taxon>
        <taxon>Zoopagomycota</taxon>
        <taxon>Kickxellomycotina</taxon>
        <taxon>Kickxellomycetes</taxon>
        <taxon>Kickxellales</taxon>
        <taxon>Kickxellaceae</taxon>
        <taxon>Coemansia</taxon>
    </lineage>
</organism>
<feature type="region of interest" description="Disordered" evidence="1">
    <location>
        <begin position="1"/>
        <end position="47"/>
    </location>
</feature>
<evidence type="ECO:0000256" key="1">
    <source>
        <dbReference type="SAM" id="MobiDB-lite"/>
    </source>
</evidence>